<gene>
    <name evidence="1" type="ORF">K7X08_025994</name>
</gene>
<keyword evidence="2" id="KW-1185">Reference proteome</keyword>
<organism evidence="1 2">
    <name type="scientific">Anisodus acutangulus</name>
    <dbReference type="NCBI Taxonomy" id="402998"/>
    <lineage>
        <taxon>Eukaryota</taxon>
        <taxon>Viridiplantae</taxon>
        <taxon>Streptophyta</taxon>
        <taxon>Embryophyta</taxon>
        <taxon>Tracheophyta</taxon>
        <taxon>Spermatophyta</taxon>
        <taxon>Magnoliopsida</taxon>
        <taxon>eudicotyledons</taxon>
        <taxon>Gunneridae</taxon>
        <taxon>Pentapetalae</taxon>
        <taxon>asterids</taxon>
        <taxon>lamiids</taxon>
        <taxon>Solanales</taxon>
        <taxon>Solanaceae</taxon>
        <taxon>Solanoideae</taxon>
        <taxon>Hyoscyameae</taxon>
        <taxon>Anisodus</taxon>
    </lineage>
</organism>
<evidence type="ECO:0000313" key="2">
    <source>
        <dbReference type="Proteomes" id="UP001152561"/>
    </source>
</evidence>
<dbReference type="OrthoDB" id="362021at2759"/>
<dbReference type="EMBL" id="JAJAGQ010000001">
    <property type="protein sequence ID" value="KAJ8574189.1"/>
    <property type="molecule type" value="Genomic_DNA"/>
</dbReference>
<protein>
    <submittedName>
        <fullName evidence="1">Uncharacterized protein</fullName>
    </submittedName>
</protein>
<reference evidence="2" key="1">
    <citation type="journal article" date="2023" name="Proc. Natl. Acad. Sci. U.S.A.">
        <title>Genomic and structural basis for evolution of tropane alkaloid biosynthesis.</title>
        <authorList>
            <person name="Wanga Y.-J."/>
            <person name="Taina T."/>
            <person name="Yua J.-Y."/>
            <person name="Lia J."/>
            <person name="Xua B."/>
            <person name="Chenc J."/>
            <person name="D'Auriad J.C."/>
            <person name="Huanga J.-P."/>
            <person name="Huanga S.-X."/>
        </authorList>
    </citation>
    <scope>NUCLEOTIDE SEQUENCE [LARGE SCALE GENOMIC DNA]</scope>
    <source>
        <strain evidence="2">cv. KIB-2019</strain>
    </source>
</reference>
<evidence type="ECO:0000313" key="1">
    <source>
        <dbReference type="EMBL" id="KAJ8574189.1"/>
    </source>
</evidence>
<accession>A0A9Q1RUP4</accession>
<dbReference type="Proteomes" id="UP001152561">
    <property type="component" value="Unassembled WGS sequence"/>
</dbReference>
<proteinExistence type="predicted"/>
<dbReference type="AlphaFoldDB" id="A0A9Q1RUP4"/>
<comment type="caution">
    <text evidence="1">The sequence shown here is derived from an EMBL/GenBank/DDBJ whole genome shotgun (WGS) entry which is preliminary data.</text>
</comment>
<name>A0A9Q1RUP4_9SOLA</name>
<sequence>MMLEGSLYLIHYQLIVIDLLPKTDFAGQISPEQTFQLFGLDVDDDAFDNCGGWPMDHDDGIEGERGALIEDGSSVKTKKTKNRKAESEIASMNALDTELIYRMALLLEIIPSYYSFKQIEHRVTGYFLKIVIINLFLRILGSCFSGPMSRAFEGEERRANPRSSCLLEQCIDVA</sequence>